<organism evidence="1 2">
    <name type="scientific">Corallococcus interemptor</name>
    <dbReference type="NCBI Taxonomy" id="2316720"/>
    <lineage>
        <taxon>Bacteria</taxon>
        <taxon>Pseudomonadati</taxon>
        <taxon>Myxococcota</taxon>
        <taxon>Myxococcia</taxon>
        <taxon>Myxococcales</taxon>
        <taxon>Cystobacterineae</taxon>
        <taxon>Myxococcaceae</taxon>
        <taxon>Corallococcus</taxon>
    </lineage>
</organism>
<accession>A0A3A8QUL3</accession>
<protein>
    <submittedName>
        <fullName evidence="1">Uncharacterized protein</fullName>
    </submittedName>
</protein>
<sequence length="69" mass="7994">MLLSQMRYHSFAETGILGGLRAQKLFDCFIETSIIPNTQALPEPCEHCQAFHQKWTKNWETIEALLPFL</sequence>
<gene>
    <name evidence="1" type="ORF">D7X96_05425</name>
</gene>
<evidence type="ECO:0000313" key="2">
    <source>
        <dbReference type="Proteomes" id="UP000282656"/>
    </source>
</evidence>
<name>A0A3A8QUL3_9BACT</name>
<dbReference type="Proteomes" id="UP000282656">
    <property type="component" value="Unassembled WGS sequence"/>
</dbReference>
<keyword evidence="2" id="KW-1185">Reference proteome</keyword>
<comment type="caution">
    <text evidence="1">The sequence shown here is derived from an EMBL/GenBank/DDBJ whole genome shotgun (WGS) entry which is preliminary data.</text>
</comment>
<dbReference type="EMBL" id="RAWM01000009">
    <property type="protein sequence ID" value="RKH72257.1"/>
    <property type="molecule type" value="Genomic_DNA"/>
</dbReference>
<reference evidence="2" key="1">
    <citation type="submission" date="2018-09" db="EMBL/GenBank/DDBJ databases">
        <authorList>
            <person name="Livingstone P.G."/>
            <person name="Whitworth D.E."/>
        </authorList>
    </citation>
    <scope>NUCLEOTIDE SEQUENCE [LARGE SCALE GENOMIC DNA]</scope>
    <source>
        <strain evidence="2">AB047A</strain>
    </source>
</reference>
<proteinExistence type="predicted"/>
<evidence type="ECO:0000313" key="1">
    <source>
        <dbReference type="EMBL" id="RKH72257.1"/>
    </source>
</evidence>
<dbReference type="AlphaFoldDB" id="A0A3A8QUL3"/>